<gene>
    <name evidence="1" type="ORF">GPUH_LOCUS8211</name>
</gene>
<evidence type="ECO:0000313" key="1">
    <source>
        <dbReference type="EMBL" id="VDK61285.1"/>
    </source>
</evidence>
<dbReference type="Proteomes" id="UP000271098">
    <property type="component" value="Unassembled WGS sequence"/>
</dbReference>
<organism evidence="3">
    <name type="scientific">Gongylonema pulchrum</name>
    <dbReference type="NCBI Taxonomy" id="637853"/>
    <lineage>
        <taxon>Eukaryota</taxon>
        <taxon>Metazoa</taxon>
        <taxon>Ecdysozoa</taxon>
        <taxon>Nematoda</taxon>
        <taxon>Chromadorea</taxon>
        <taxon>Rhabditida</taxon>
        <taxon>Spirurina</taxon>
        <taxon>Spiruromorpha</taxon>
        <taxon>Spiruroidea</taxon>
        <taxon>Gongylonematidae</taxon>
        <taxon>Gongylonema</taxon>
    </lineage>
</organism>
<sequence>MISSSLVVSENLKGPRKVATNTRVYVLARADSVLHFPAELVEDGEGFELPDEKIIEKRKIFTMQLRLRHFCVENVVVARDPGRTWFRLSSFVRAFT</sequence>
<reference evidence="1 2" key="2">
    <citation type="submission" date="2018-11" db="EMBL/GenBank/DDBJ databases">
        <authorList>
            <consortium name="Pathogen Informatics"/>
        </authorList>
    </citation>
    <scope>NUCLEOTIDE SEQUENCE [LARGE SCALE GENOMIC DNA]</scope>
</reference>
<dbReference type="AlphaFoldDB" id="A0A183DHM1"/>
<proteinExistence type="predicted"/>
<keyword evidence="2" id="KW-1185">Reference proteome</keyword>
<protein>
    <submittedName>
        <fullName evidence="3">Rrp44_S1 domain-containing protein</fullName>
    </submittedName>
</protein>
<evidence type="ECO:0000313" key="3">
    <source>
        <dbReference type="WBParaSite" id="GPUH_0000822101-mRNA-1"/>
    </source>
</evidence>
<dbReference type="WBParaSite" id="GPUH_0000822101-mRNA-1">
    <property type="protein sequence ID" value="GPUH_0000822101-mRNA-1"/>
    <property type="gene ID" value="GPUH_0000822101"/>
</dbReference>
<evidence type="ECO:0000313" key="2">
    <source>
        <dbReference type="Proteomes" id="UP000271098"/>
    </source>
</evidence>
<reference evidence="3" key="1">
    <citation type="submission" date="2016-06" db="UniProtKB">
        <authorList>
            <consortium name="WormBaseParasite"/>
        </authorList>
    </citation>
    <scope>IDENTIFICATION</scope>
</reference>
<dbReference type="OrthoDB" id="1914839at2759"/>
<accession>A0A183DHM1</accession>
<dbReference type="EMBL" id="UYRT01023292">
    <property type="protein sequence ID" value="VDK61285.1"/>
    <property type="molecule type" value="Genomic_DNA"/>
</dbReference>
<name>A0A183DHM1_9BILA</name>